<keyword evidence="5" id="KW-1185">Reference proteome</keyword>
<dbReference type="PANTHER" id="PTHR11732">
    <property type="entry name" value="ALDO/KETO REDUCTASE"/>
    <property type="match status" value="1"/>
</dbReference>
<feature type="region of interest" description="Disordered" evidence="2">
    <location>
        <begin position="333"/>
        <end position="416"/>
    </location>
</feature>
<dbReference type="InterPro" id="IPR020471">
    <property type="entry name" value="AKR"/>
</dbReference>
<feature type="compositionally biased region" description="Basic and acidic residues" evidence="2">
    <location>
        <begin position="379"/>
        <end position="389"/>
    </location>
</feature>
<dbReference type="SUPFAM" id="SSF51430">
    <property type="entry name" value="NAD(P)-linked oxidoreductase"/>
    <property type="match status" value="1"/>
</dbReference>
<dbReference type="Pfam" id="PF00248">
    <property type="entry name" value="Aldo_ket_red"/>
    <property type="match status" value="1"/>
</dbReference>
<protein>
    <recommendedName>
        <fullName evidence="3">NADP-dependent oxidoreductase domain-containing protein</fullName>
    </recommendedName>
</protein>
<dbReference type="Gene3D" id="3.20.20.100">
    <property type="entry name" value="NADP-dependent oxidoreductase domain"/>
    <property type="match status" value="1"/>
</dbReference>
<dbReference type="Proteomes" id="UP001305779">
    <property type="component" value="Unassembled WGS sequence"/>
</dbReference>
<comment type="caution">
    <text evidence="4">The sequence shown here is derived from an EMBL/GenBank/DDBJ whole genome shotgun (WGS) entry which is preliminary data.</text>
</comment>
<dbReference type="InterPro" id="IPR023210">
    <property type="entry name" value="NADP_OxRdtase_dom"/>
</dbReference>
<evidence type="ECO:0000256" key="1">
    <source>
        <dbReference type="ARBA" id="ARBA00023002"/>
    </source>
</evidence>
<name>A0ABR0EJU5_ZASCE</name>
<feature type="domain" description="NADP-dependent oxidoreductase" evidence="3">
    <location>
        <begin position="17"/>
        <end position="179"/>
    </location>
</feature>
<evidence type="ECO:0000313" key="4">
    <source>
        <dbReference type="EMBL" id="KAK4501817.1"/>
    </source>
</evidence>
<organism evidence="4 5">
    <name type="scientific">Zasmidium cellare</name>
    <name type="common">Wine cellar mold</name>
    <name type="synonym">Racodium cellare</name>
    <dbReference type="NCBI Taxonomy" id="395010"/>
    <lineage>
        <taxon>Eukaryota</taxon>
        <taxon>Fungi</taxon>
        <taxon>Dikarya</taxon>
        <taxon>Ascomycota</taxon>
        <taxon>Pezizomycotina</taxon>
        <taxon>Dothideomycetes</taxon>
        <taxon>Dothideomycetidae</taxon>
        <taxon>Mycosphaerellales</taxon>
        <taxon>Mycosphaerellaceae</taxon>
        <taxon>Zasmidium</taxon>
    </lineage>
</organism>
<evidence type="ECO:0000256" key="2">
    <source>
        <dbReference type="SAM" id="MobiDB-lite"/>
    </source>
</evidence>
<keyword evidence="1" id="KW-0560">Oxidoreductase</keyword>
<proteinExistence type="predicted"/>
<feature type="compositionally biased region" description="Polar residues" evidence="2">
    <location>
        <begin position="391"/>
        <end position="405"/>
    </location>
</feature>
<evidence type="ECO:0000313" key="5">
    <source>
        <dbReference type="Proteomes" id="UP001305779"/>
    </source>
</evidence>
<feature type="region of interest" description="Disordered" evidence="2">
    <location>
        <begin position="459"/>
        <end position="484"/>
    </location>
</feature>
<evidence type="ECO:0000259" key="3">
    <source>
        <dbReference type="Pfam" id="PF00248"/>
    </source>
</evidence>
<gene>
    <name evidence="4" type="ORF">PRZ48_007626</name>
</gene>
<accession>A0ABR0EJU5</accession>
<dbReference type="EMBL" id="JAXOVC010000005">
    <property type="protein sequence ID" value="KAK4501817.1"/>
    <property type="molecule type" value="Genomic_DNA"/>
</dbReference>
<reference evidence="4 5" key="1">
    <citation type="journal article" date="2023" name="G3 (Bethesda)">
        <title>A chromosome-level genome assembly of Zasmidium syzygii isolated from banana leaves.</title>
        <authorList>
            <person name="van Westerhoven A.C."/>
            <person name="Mehrabi R."/>
            <person name="Talebi R."/>
            <person name="Steentjes M.B.F."/>
            <person name="Corcolon B."/>
            <person name="Chong P.A."/>
            <person name="Kema G.H.J."/>
            <person name="Seidl M.F."/>
        </authorList>
    </citation>
    <scope>NUCLEOTIDE SEQUENCE [LARGE SCALE GENOMIC DNA]</scope>
    <source>
        <strain evidence="4 5">P124</strain>
    </source>
</reference>
<feature type="compositionally biased region" description="Polar residues" evidence="2">
    <location>
        <begin position="173"/>
        <end position="188"/>
    </location>
</feature>
<sequence>MDQFMGTQAVPSIIYGTAFKDDDTAMLVETALKIGFRAIDTSGNRPQYREALVGQGIAASVHSGVVKRSDLYVQTKFSPYRLGKDPSLYPYDTTKSIPEQVQQSVSSSLASLRVDHIDCLILHSLYPDMADTITAWRALEALVPSKVSSLGLSNVDAQSLREVWHTANVKPNSAQNRFTGETSPQPDSNMPPGLPYPAIPYDRDVRSLCESLGVTYVPWGLLWGNAAVLDHDPNRMLEKTVQEIGVSKQAAWYACFGDLAGCRSSILCGTTKEETMRMALADLSKLDDLLKESESHRTTWAACTNYIGSILVDTEPTAFLLEKLLSRVLSSATKRKAVDEETKPKSKRQLRQKLGVDVASDSPKGLGDLEGMFEGAPSDEPHQGVHENGDVQGQGNQETDTTMSLTGDVDGLVKDDTPLSDTEVKELEEELQGMTGQAYDFLDIDTIEDDDQSVDIESTEVAVDGKTTAQASEDSPESSIDPARRLRRRLAELQRTRRSRDAVQSFLDRHREAREDAPTDSVDPAILQERLSDAFKDKGLEAGLIPRLVQKWSVRADSRLLYA</sequence>
<feature type="region of interest" description="Disordered" evidence="2">
    <location>
        <begin position="173"/>
        <end position="192"/>
    </location>
</feature>
<dbReference type="InterPro" id="IPR036812">
    <property type="entry name" value="NAD(P)_OxRdtase_dom_sf"/>
</dbReference>